<proteinExistence type="predicted"/>
<keyword evidence="2" id="KW-1185">Reference proteome</keyword>
<dbReference type="Gramene" id="rna-AYBTSS11_LOCUS5237">
    <property type="protein sequence ID" value="CAJ1931404.1"/>
    <property type="gene ID" value="gene-AYBTSS11_LOCUS5237"/>
</dbReference>
<dbReference type="EMBL" id="OY731399">
    <property type="protein sequence ID" value="CAJ1931404.1"/>
    <property type="molecule type" value="Genomic_DNA"/>
</dbReference>
<protein>
    <submittedName>
        <fullName evidence="1">Uncharacterized protein</fullName>
    </submittedName>
</protein>
<name>A0AA86S2Z6_9FABA</name>
<organism evidence="1 2">
    <name type="scientific">Sphenostylis stenocarpa</name>
    <dbReference type="NCBI Taxonomy" id="92480"/>
    <lineage>
        <taxon>Eukaryota</taxon>
        <taxon>Viridiplantae</taxon>
        <taxon>Streptophyta</taxon>
        <taxon>Embryophyta</taxon>
        <taxon>Tracheophyta</taxon>
        <taxon>Spermatophyta</taxon>
        <taxon>Magnoliopsida</taxon>
        <taxon>eudicotyledons</taxon>
        <taxon>Gunneridae</taxon>
        <taxon>Pentapetalae</taxon>
        <taxon>rosids</taxon>
        <taxon>fabids</taxon>
        <taxon>Fabales</taxon>
        <taxon>Fabaceae</taxon>
        <taxon>Papilionoideae</taxon>
        <taxon>50 kb inversion clade</taxon>
        <taxon>NPAAA clade</taxon>
        <taxon>indigoferoid/millettioid clade</taxon>
        <taxon>Phaseoleae</taxon>
        <taxon>Sphenostylis</taxon>
    </lineage>
</organism>
<sequence length="53" mass="5954">MHTSDKKPREANNIGHGRVTMLVQNEGALPRQLSLGFIKATSKAEIYRNCRSQ</sequence>
<gene>
    <name evidence="1" type="ORF">AYBTSS11_LOCUS5237</name>
</gene>
<accession>A0AA86S2Z6</accession>
<evidence type="ECO:0000313" key="1">
    <source>
        <dbReference type="EMBL" id="CAJ1931404.1"/>
    </source>
</evidence>
<evidence type="ECO:0000313" key="2">
    <source>
        <dbReference type="Proteomes" id="UP001189624"/>
    </source>
</evidence>
<reference evidence="1" key="1">
    <citation type="submission" date="2023-10" db="EMBL/GenBank/DDBJ databases">
        <authorList>
            <person name="Domelevo Entfellner J.-B."/>
        </authorList>
    </citation>
    <scope>NUCLEOTIDE SEQUENCE</scope>
</reference>
<dbReference type="Proteomes" id="UP001189624">
    <property type="component" value="Chromosome 2"/>
</dbReference>
<dbReference type="AlphaFoldDB" id="A0AA86S2Z6"/>